<dbReference type="EMBL" id="UPXP01000014">
    <property type="protein sequence ID" value="VBB39696.1"/>
    <property type="molecule type" value="Genomic_DNA"/>
</dbReference>
<dbReference type="AlphaFoldDB" id="A0A652ZV80"/>
<feature type="transmembrane region" description="Helical" evidence="6">
    <location>
        <begin position="213"/>
        <end position="231"/>
    </location>
</feature>
<keyword evidence="5 6" id="KW-0472">Membrane</keyword>
<evidence type="ECO:0000256" key="6">
    <source>
        <dbReference type="SAM" id="Phobius"/>
    </source>
</evidence>
<reference evidence="8" key="1">
    <citation type="submission" date="2018-07" db="EMBL/GenBank/DDBJ databases">
        <authorList>
            <consortium name="Genoscope - CEA"/>
            <person name="William W."/>
        </authorList>
    </citation>
    <scope>NUCLEOTIDE SEQUENCE</scope>
    <source>
        <strain evidence="8">IK1</strain>
    </source>
</reference>
<feature type="transmembrane region" description="Helical" evidence="6">
    <location>
        <begin position="237"/>
        <end position="261"/>
    </location>
</feature>
<evidence type="ECO:0000256" key="5">
    <source>
        <dbReference type="ARBA" id="ARBA00023136"/>
    </source>
</evidence>
<protein>
    <submittedName>
        <fullName evidence="8">Putative Membrane protein containing DUF6</fullName>
    </submittedName>
</protein>
<dbReference type="GO" id="GO:0016020">
    <property type="term" value="C:membrane"/>
    <property type="evidence" value="ECO:0007669"/>
    <property type="project" value="UniProtKB-SubCell"/>
</dbReference>
<gene>
    <name evidence="8" type="ORF">TRIP_E210083</name>
</gene>
<evidence type="ECO:0000256" key="4">
    <source>
        <dbReference type="ARBA" id="ARBA00022989"/>
    </source>
</evidence>
<feature type="transmembrane region" description="Helical" evidence="6">
    <location>
        <begin position="181"/>
        <end position="201"/>
    </location>
</feature>
<feature type="transmembrane region" description="Helical" evidence="6">
    <location>
        <begin position="156"/>
        <end position="175"/>
    </location>
</feature>
<comment type="subcellular location">
    <subcellularLocation>
        <location evidence="1">Membrane</location>
        <topology evidence="1">Multi-pass membrane protein</topology>
    </subcellularLocation>
</comment>
<dbReference type="InterPro" id="IPR000620">
    <property type="entry name" value="EamA_dom"/>
</dbReference>
<evidence type="ECO:0000259" key="7">
    <source>
        <dbReference type="Pfam" id="PF00892"/>
    </source>
</evidence>
<feature type="domain" description="EamA" evidence="7">
    <location>
        <begin position="182"/>
        <end position="311"/>
    </location>
</feature>
<keyword evidence="4 6" id="KW-1133">Transmembrane helix</keyword>
<evidence type="ECO:0000256" key="1">
    <source>
        <dbReference type="ARBA" id="ARBA00004141"/>
    </source>
</evidence>
<comment type="similarity">
    <text evidence="2">Belongs to the EamA transporter family.</text>
</comment>
<feature type="transmembrane region" description="Helical" evidence="6">
    <location>
        <begin position="39"/>
        <end position="59"/>
    </location>
</feature>
<sequence length="327" mass="35028">MRWRAAARRGFDGWNKLSGLRPLFRRGGKQMSVSRGGRALPVLAVLSATAICASSGLFIKGLPFSSIAMTSLRMTTPFLLALPSAWRHGVLFGKPGMRKALFVASALNGFRMLLFVIAFKLTSMGNAVVLLYLWPIFALLVESLKEKKPLGLSKVGVLLISLFGVVVMNLHNGFALSRSDFLGSLVMIVSAFVYAVTAVMFKKALKEVKEVDTVFFQNAAGGIVFLPFLVAELPGAAIAHVGLGALYGLVVGFIGFGLIFYGMKRLTLFQYGALSYTEVPFAVLAGILFLGEGLTINQMAGILLVVGGSFLAQRLRSLPATGAPERG</sequence>
<organism evidence="8">
    <name type="scientific">uncultured Spirochaetota bacterium</name>
    <dbReference type="NCBI Taxonomy" id="460511"/>
    <lineage>
        <taxon>Bacteria</taxon>
        <taxon>Pseudomonadati</taxon>
        <taxon>Spirochaetota</taxon>
        <taxon>environmental samples</taxon>
    </lineage>
</organism>
<dbReference type="Pfam" id="PF00892">
    <property type="entry name" value="EamA"/>
    <property type="match status" value="2"/>
</dbReference>
<dbReference type="InterPro" id="IPR050638">
    <property type="entry name" value="AA-Vitamin_Transporters"/>
</dbReference>
<name>A0A652ZV80_9SPIR</name>
<feature type="domain" description="EamA" evidence="7">
    <location>
        <begin position="42"/>
        <end position="169"/>
    </location>
</feature>
<keyword evidence="3 6" id="KW-0812">Transmembrane</keyword>
<feature type="transmembrane region" description="Helical" evidence="6">
    <location>
        <begin position="268"/>
        <end position="290"/>
    </location>
</feature>
<dbReference type="InterPro" id="IPR037185">
    <property type="entry name" value="EmrE-like"/>
</dbReference>
<evidence type="ECO:0000256" key="3">
    <source>
        <dbReference type="ARBA" id="ARBA00022692"/>
    </source>
</evidence>
<feature type="transmembrane region" description="Helical" evidence="6">
    <location>
        <begin position="296"/>
        <end position="312"/>
    </location>
</feature>
<dbReference type="PANTHER" id="PTHR32322">
    <property type="entry name" value="INNER MEMBRANE TRANSPORTER"/>
    <property type="match status" value="1"/>
</dbReference>
<dbReference type="PANTHER" id="PTHR32322:SF2">
    <property type="entry name" value="EAMA DOMAIN-CONTAINING PROTEIN"/>
    <property type="match status" value="1"/>
</dbReference>
<proteinExistence type="inferred from homology"/>
<dbReference type="SUPFAM" id="SSF103481">
    <property type="entry name" value="Multidrug resistance efflux transporter EmrE"/>
    <property type="match status" value="2"/>
</dbReference>
<evidence type="ECO:0000256" key="2">
    <source>
        <dbReference type="ARBA" id="ARBA00007362"/>
    </source>
</evidence>
<evidence type="ECO:0000313" key="8">
    <source>
        <dbReference type="EMBL" id="VBB39696.1"/>
    </source>
</evidence>
<accession>A0A652ZV80</accession>